<dbReference type="Proteomes" id="UP000237000">
    <property type="component" value="Unassembled WGS sequence"/>
</dbReference>
<dbReference type="OrthoDB" id="1141387at2759"/>
<dbReference type="GO" id="GO:0003723">
    <property type="term" value="F:RNA binding"/>
    <property type="evidence" value="ECO:0007669"/>
    <property type="project" value="InterPro"/>
</dbReference>
<accession>A0A2P5DBK6</accession>
<protein>
    <submittedName>
        <fullName evidence="2">Pentatricopeptide repeat</fullName>
    </submittedName>
</protein>
<dbReference type="EMBL" id="JXTC01000281">
    <property type="protein sequence ID" value="PON70686.1"/>
    <property type="molecule type" value="Genomic_DNA"/>
</dbReference>
<sequence>MLTGYAQSSDVAQARFIFYQMPQRHSISWAAMIAGYAQNGHANEALDMEEAYDVFEEVQQKDIVSWNTMITGYARQMENSSFSQST</sequence>
<reference evidence="3" key="1">
    <citation type="submission" date="2016-06" db="EMBL/GenBank/DDBJ databases">
        <title>Parallel loss of symbiosis genes in relatives of nitrogen-fixing non-legume Parasponia.</title>
        <authorList>
            <person name="Van Velzen R."/>
            <person name="Holmer R."/>
            <person name="Bu F."/>
            <person name="Rutten L."/>
            <person name="Van Zeijl A."/>
            <person name="Liu W."/>
            <person name="Santuari L."/>
            <person name="Cao Q."/>
            <person name="Sharma T."/>
            <person name="Shen D."/>
            <person name="Roswanjaya Y."/>
            <person name="Wardhani T."/>
            <person name="Kalhor M.S."/>
            <person name="Jansen J."/>
            <person name="Van den Hoogen J."/>
            <person name="Gungor B."/>
            <person name="Hartog M."/>
            <person name="Hontelez J."/>
            <person name="Verver J."/>
            <person name="Yang W.-C."/>
            <person name="Schijlen E."/>
            <person name="Repin R."/>
            <person name="Schilthuizen M."/>
            <person name="Schranz E."/>
            <person name="Heidstra R."/>
            <person name="Miyata K."/>
            <person name="Fedorova E."/>
            <person name="Kohlen W."/>
            <person name="Bisseling T."/>
            <person name="Smit S."/>
            <person name="Geurts R."/>
        </authorList>
    </citation>
    <scope>NUCLEOTIDE SEQUENCE [LARGE SCALE GENOMIC DNA]</scope>
    <source>
        <strain evidence="3">cv. RG33-2</strain>
    </source>
</reference>
<dbReference type="Gene3D" id="1.25.40.10">
    <property type="entry name" value="Tetratricopeptide repeat domain"/>
    <property type="match status" value="1"/>
</dbReference>
<dbReference type="Pfam" id="PF01535">
    <property type="entry name" value="PPR"/>
    <property type="match status" value="3"/>
</dbReference>
<keyword evidence="1" id="KW-0677">Repeat</keyword>
<keyword evidence="3" id="KW-1185">Reference proteome</keyword>
<dbReference type="InterPro" id="IPR002885">
    <property type="entry name" value="PPR_rpt"/>
</dbReference>
<dbReference type="STRING" id="63057.A0A2P5DBK6"/>
<gene>
    <name evidence="2" type="ORF">TorRG33x02_256220</name>
</gene>
<proteinExistence type="predicted"/>
<dbReference type="PANTHER" id="PTHR47926">
    <property type="entry name" value="PENTATRICOPEPTIDE REPEAT-CONTAINING PROTEIN"/>
    <property type="match status" value="1"/>
</dbReference>
<dbReference type="InParanoid" id="A0A2P5DBK6"/>
<comment type="caution">
    <text evidence="2">The sequence shown here is derived from an EMBL/GenBank/DDBJ whole genome shotgun (WGS) entry which is preliminary data.</text>
</comment>
<dbReference type="GO" id="GO:0009451">
    <property type="term" value="P:RNA modification"/>
    <property type="evidence" value="ECO:0007669"/>
    <property type="project" value="InterPro"/>
</dbReference>
<dbReference type="AlphaFoldDB" id="A0A2P5DBK6"/>
<name>A0A2P5DBK6_TREOI</name>
<evidence type="ECO:0000313" key="3">
    <source>
        <dbReference type="Proteomes" id="UP000237000"/>
    </source>
</evidence>
<dbReference type="InterPro" id="IPR011990">
    <property type="entry name" value="TPR-like_helical_dom_sf"/>
</dbReference>
<dbReference type="InterPro" id="IPR046960">
    <property type="entry name" value="PPR_At4g14850-like_plant"/>
</dbReference>
<evidence type="ECO:0000256" key="1">
    <source>
        <dbReference type="ARBA" id="ARBA00022737"/>
    </source>
</evidence>
<evidence type="ECO:0000313" key="2">
    <source>
        <dbReference type="EMBL" id="PON70686.1"/>
    </source>
</evidence>
<organism evidence="2 3">
    <name type="scientific">Trema orientale</name>
    <name type="common">Charcoal tree</name>
    <name type="synonym">Celtis orientalis</name>
    <dbReference type="NCBI Taxonomy" id="63057"/>
    <lineage>
        <taxon>Eukaryota</taxon>
        <taxon>Viridiplantae</taxon>
        <taxon>Streptophyta</taxon>
        <taxon>Embryophyta</taxon>
        <taxon>Tracheophyta</taxon>
        <taxon>Spermatophyta</taxon>
        <taxon>Magnoliopsida</taxon>
        <taxon>eudicotyledons</taxon>
        <taxon>Gunneridae</taxon>
        <taxon>Pentapetalae</taxon>
        <taxon>rosids</taxon>
        <taxon>fabids</taxon>
        <taxon>Rosales</taxon>
        <taxon>Cannabaceae</taxon>
        <taxon>Trema</taxon>
    </lineage>
</organism>